<dbReference type="Proteomes" id="UP000001292">
    <property type="component" value="Unassembled WGS sequence"/>
</dbReference>
<feature type="compositionally biased region" description="Basic and acidic residues" evidence="1">
    <location>
        <begin position="60"/>
        <end position="73"/>
    </location>
</feature>
<dbReference type="OMA" id="EFRYNER"/>
<evidence type="ECO:0000313" key="3">
    <source>
        <dbReference type="Proteomes" id="UP000001292"/>
    </source>
</evidence>
<dbReference type="EMBL" id="CH480829">
    <property type="protein sequence ID" value="EDW45465.1"/>
    <property type="molecule type" value="Genomic_DNA"/>
</dbReference>
<gene>
    <name evidence="2" type="primary">Dsec\GM16783</name>
    <name evidence="2" type="ORF">Dsec_GM16783</name>
</gene>
<dbReference type="HOGENOM" id="CLU_2707430_0_0_1"/>
<dbReference type="PhylomeDB" id="B4ID39"/>
<protein>
    <submittedName>
        <fullName evidence="2">GM16783</fullName>
    </submittedName>
</protein>
<dbReference type="AlphaFoldDB" id="B4ID39"/>
<feature type="region of interest" description="Disordered" evidence="1">
    <location>
        <begin position="52"/>
        <end position="73"/>
    </location>
</feature>
<feature type="region of interest" description="Disordered" evidence="1">
    <location>
        <begin position="1"/>
        <end position="36"/>
    </location>
</feature>
<name>B4ID39_DROSE</name>
<keyword evidence="3" id="KW-1185">Reference proteome</keyword>
<organism evidence="3">
    <name type="scientific">Drosophila sechellia</name>
    <name type="common">Fruit fly</name>
    <dbReference type="NCBI Taxonomy" id="7238"/>
    <lineage>
        <taxon>Eukaryota</taxon>
        <taxon>Metazoa</taxon>
        <taxon>Ecdysozoa</taxon>
        <taxon>Arthropoda</taxon>
        <taxon>Hexapoda</taxon>
        <taxon>Insecta</taxon>
        <taxon>Pterygota</taxon>
        <taxon>Neoptera</taxon>
        <taxon>Endopterygota</taxon>
        <taxon>Diptera</taxon>
        <taxon>Brachycera</taxon>
        <taxon>Muscomorpha</taxon>
        <taxon>Ephydroidea</taxon>
        <taxon>Drosophilidae</taxon>
        <taxon>Drosophila</taxon>
        <taxon>Sophophora</taxon>
    </lineage>
</organism>
<reference evidence="2 3" key="1">
    <citation type="journal article" date="2007" name="Nature">
        <title>Evolution of genes and genomes on the Drosophila phylogeny.</title>
        <authorList>
            <consortium name="Drosophila 12 Genomes Consortium"/>
            <person name="Clark A.G."/>
            <person name="Eisen M.B."/>
            <person name="Smith D.R."/>
            <person name="Bergman C.M."/>
            <person name="Oliver B."/>
            <person name="Markow T.A."/>
            <person name="Kaufman T.C."/>
            <person name="Kellis M."/>
            <person name="Gelbart W."/>
            <person name="Iyer V.N."/>
            <person name="Pollard D.A."/>
            <person name="Sackton T.B."/>
            <person name="Larracuente A.M."/>
            <person name="Singh N.D."/>
            <person name="Abad J.P."/>
            <person name="Abt D.N."/>
            <person name="Adryan B."/>
            <person name="Aguade M."/>
            <person name="Akashi H."/>
            <person name="Anderson W.W."/>
            <person name="Aquadro C.F."/>
            <person name="Ardell D.H."/>
            <person name="Arguello R."/>
            <person name="Artieri C.G."/>
            <person name="Barbash D.A."/>
            <person name="Barker D."/>
            <person name="Barsanti P."/>
            <person name="Batterham P."/>
            <person name="Batzoglou S."/>
            <person name="Begun D."/>
            <person name="Bhutkar A."/>
            <person name="Blanco E."/>
            <person name="Bosak S.A."/>
            <person name="Bradley R.K."/>
            <person name="Brand A.D."/>
            <person name="Brent M.R."/>
            <person name="Brooks A.N."/>
            <person name="Brown R.H."/>
            <person name="Butlin R.K."/>
            <person name="Caggese C."/>
            <person name="Calvi B.R."/>
            <person name="Bernardo de Carvalho A."/>
            <person name="Caspi A."/>
            <person name="Castrezana S."/>
            <person name="Celniker S.E."/>
            <person name="Chang J.L."/>
            <person name="Chapple C."/>
            <person name="Chatterji S."/>
            <person name="Chinwalla A."/>
            <person name="Civetta A."/>
            <person name="Clifton S.W."/>
            <person name="Comeron J.M."/>
            <person name="Costello J.C."/>
            <person name="Coyne J.A."/>
            <person name="Daub J."/>
            <person name="David R.G."/>
            <person name="Delcher A.L."/>
            <person name="Delehaunty K."/>
            <person name="Do C.B."/>
            <person name="Ebling H."/>
            <person name="Edwards K."/>
            <person name="Eickbush T."/>
            <person name="Evans J.D."/>
            <person name="Filipski A."/>
            <person name="Findeiss S."/>
            <person name="Freyhult E."/>
            <person name="Fulton L."/>
            <person name="Fulton R."/>
            <person name="Garcia A.C."/>
            <person name="Gardiner A."/>
            <person name="Garfield D.A."/>
            <person name="Garvin B.E."/>
            <person name="Gibson G."/>
            <person name="Gilbert D."/>
            <person name="Gnerre S."/>
            <person name="Godfrey J."/>
            <person name="Good R."/>
            <person name="Gotea V."/>
            <person name="Gravely B."/>
            <person name="Greenberg A.J."/>
            <person name="Griffiths-Jones S."/>
            <person name="Gross S."/>
            <person name="Guigo R."/>
            <person name="Gustafson E.A."/>
            <person name="Haerty W."/>
            <person name="Hahn M.W."/>
            <person name="Halligan D.L."/>
            <person name="Halpern A.L."/>
            <person name="Halter G.M."/>
            <person name="Han M.V."/>
            <person name="Heger A."/>
            <person name="Hillier L."/>
            <person name="Hinrichs A.S."/>
            <person name="Holmes I."/>
            <person name="Hoskins R.A."/>
            <person name="Hubisz M.J."/>
            <person name="Hultmark D."/>
            <person name="Huntley M.A."/>
            <person name="Jaffe D.B."/>
            <person name="Jagadeeshan S."/>
            <person name="Jeck W.R."/>
            <person name="Johnson J."/>
            <person name="Jones C.D."/>
            <person name="Jordan W.C."/>
            <person name="Karpen G.H."/>
            <person name="Kataoka E."/>
            <person name="Keightley P.D."/>
            <person name="Kheradpour P."/>
            <person name="Kirkness E.F."/>
            <person name="Koerich L.B."/>
            <person name="Kristiansen K."/>
            <person name="Kudrna D."/>
            <person name="Kulathinal R.J."/>
            <person name="Kumar S."/>
            <person name="Kwok R."/>
            <person name="Lander E."/>
            <person name="Langley C.H."/>
            <person name="Lapoint R."/>
            <person name="Lazzaro B.P."/>
            <person name="Lee S.J."/>
            <person name="Levesque L."/>
            <person name="Li R."/>
            <person name="Lin C.F."/>
            <person name="Lin M.F."/>
            <person name="Lindblad-Toh K."/>
            <person name="Llopart A."/>
            <person name="Long M."/>
            <person name="Low L."/>
            <person name="Lozovsky E."/>
            <person name="Lu J."/>
            <person name="Luo M."/>
            <person name="Machado C.A."/>
            <person name="Makalowski W."/>
            <person name="Marzo M."/>
            <person name="Matsuda M."/>
            <person name="Matzkin L."/>
            <person name="McAllister B."/>
            <person name="McBride C.S."/>
            <person name="McKernan B."/>
            <person name="McKernan K."/>
            <person name="Mendez-Lago M."/>
            <person name="Minx P."/>
            <person name="Mollenhauer M.U."/>
            <person name="Montooth K."/>
            <person name="Mount S.M."/>
            <person name="Mu X."/>
            <person name="Myers E."/>
            <person name="Negre B."/>
            <person name="Newfeld S."/>
            <person name="Nielsen R."/>
            <person name="Noor M.A."/>
            <person name="O'Grady P."/>
            <person name="Pachter L."/>
            <person name="Papaceit M."/>
            <person name="Parisi M.J."/>
            <person name="Parisi M."/>
            <person name="Parts L."/>
            <person name="Pedersen J.S."/>
            <person name="Pesole G."/>
            <person name="Phillippy A.M."/>
            <person name="Ponting C.P."/>
            <person name="Pop M."/>
            <person name="Porcelli D."/>
            <person name="Powell J.R."/>
            <person name="Prohaska S."/>
            <person name="Pruitt K."/>
            <person name="Puig M."/>
            <person name="Quesneville H."/>
            <person name="Ram K.R."/>
            <person name="Rand D."/>
            <person name="Rasmussen M.D."/>
            <person name="Reed L.K."/>
            <person name="Reenan R."/>
            <person name="Reily A."/>
            <person name="Remington K.A."/>
            <person name="Rieger T.T."/>
            <person name="Ritchie M.G."/>
            <person name="Robin C."/>
            <person name="Rogers Y.H."/>
            <person name="Rohde C."/>
            <person name="Rozas J."/>
            <person name="Rubenfield M.J."/>
            <person name="Ruiz A."/>
            <person name="Russo S."/>
            <person name="Salzberg S.L."/>
            <person name="Sanchez-Gracia A."/>
            <person name="Saranga D.J."/>
            <person name="Sato H."/>
            <person name="Schaeffer S.W."/>
            <person name="Schatz M.C."/>
            <person name="Schlenke T."/>
            <person name="Schwartz R."/>
            <person name="Segarra C."/>
            <person name="Singh R.S."/>
            <person name="Sirot L."/>
            <person name="Sirota M."/>
            <person name="Sisneros N.B."/>
            <person name="Smith C.D."/>
            <person name="Smith T.F."/>
            <person name="Spieth J."/>
            <person name="Stage D.E."/>
            <person name="Stark A."/>
            <person name="Stephan W."/>
            <person name="Strausberg R.L."/>
            <person name="Strempel S."/>
            <person name="Sturgill D."/>
            <person name="Sutton G."/>
            <person name="Sutton G.G."/>
            <person name="Tao W."/>
            <person name="Teichmann S."/>
            <person name="Tobari Y.N."/>
            <person name="Tomimura Y."/>
            <person name="Tsolas J.M."/>
            <person name="Valente V.L."/>
            <person name="Venter E."/>
            <person name="Venter J.C."/>
            <person name="Vicario S."/>
            <person name="Vieira F.G."/>
            <person name="Vilella A.J."/>
            <person name="Villasante A."/>
            <person name="Walenz B."/>
            <person name="Wang J."/>
            <person name="Wasserman M."/>
            <person name="Watts T."/>
            <person name="Wilson D."/>
            <person name="Wilson R.K."/>
            <person name="Wing R.A."/>
            <person name="Wolfner M.F."/>
            <person name="Wong A."/>
            <person name="Wong G.K."/>
            <person name="Wu C.I."/>
            <person name="Wu G."/>
            <person name="Yamamoto D."/>
            <person name="Yang H.P."/>
            <person name="Yang S.P."/>
            <person name="Yorke J.A."/>
            <person name="Yoshida K."/>
            <person name="Zdobnov E."/>
            <person name="Zhang P."/>
            <person name="Zhang Y."/>
            <person name="Zimin A.V."/>
            <person name="Baldwin J."/>
            <person name="Abdouelleil A."/>
            <person name="Abdulkadir J."/>
            <person name="Abebe A."/>
            <person name="Abera B."/>
            <person name="Abreu J."/>
            <person name="Acer S.C."/>
            <person name="Aftuck L."/>
            <person name="Alexander A."/>
            <person name="An P."/>
            <person name="Anderson E."/>
            <person name="Anderson S."/>
            <person name="Arachi H."/>
            <person name="Azer M."/>
            <person name="Bachantsang P."/>
            <person name="Barry A."/>
            <person name="Bayul T."/>
            <person name="Berlin A."/>
            <person name="Bessette D."/>
            <person name="Bloom T."/>
            <person name="Blye J."/>
            <person name="Boguslavskiy L."/>
            <person name="Bonnet C."/>
            <person name="Boukhgalter B."/>
            <person name="Bourzgui I."/>
            <person name="Brown A."/>
            <person name="Cahill P."/>
            <person name="Channer S."/>
            <person name="Cheshatsang Y."/>
            <person name="Chuda L."/>
            <person name="Citroen M."/>
            <person name="Collymore A."/>
            <person name="Cooke P."/>
            <person name="Costello M."/>
            <person name="D'Aco K."/>
            <person name="Daza R."/>
            <person name="De Haan G."/>
            <person name="DeGray S."/>
            <person name="DeMaso C."/>
            <person name="Dhargay N."/>
            <person name="Dooley K."/>
            <person name="Dooley E."/>
            <person name="Doricent M."/>
            <person name="Dorje P."/>
            <person name="Dorjee K."/>
            <person name="Dupes A."/>
            <person name="Elong R."/>
            <person name="Falk J."/>
            <person name="Farina A."/>
            <person name="Faro S."/>
            <person name="Ferguson D."/>
            <person name="Fisher S."/>
            <person name="Foley C.D."/>
            <person name="Franke A."/>
            <person name="Friedrich D."/>
            <person name="Gadbois L."/>
            <person name="Gearin G."/>
            <person name="Gearin C.R."/>
            <person name="Giannoukos G."/>
            <person name="Goode T."/>
            <person name="Graham J."/>
            <person name="Grandbois E."/>
            <person name="Grewal S."/>
            <person name="Gyaltsen K."/>
            <person name="Hafez N."/>
            <person name="Hagos B."/>
            <person name="Hall J."/>
            <person name="Henson C."/>
            <person name="Hollinger A."/>
            <person name="Honan T."/>
            <person name="Huard M.D."/>
            <person name="Hughes L."/>
            <person name="Hurhula B."/>
            <person name="Husby M.E."/>
            <person name="Kamat A."/>
            <person name="Kanga B."/>
            <person name="Kashin S."/>
            <person name="Khazanovich D."/>
            <person name="Kisner P."/>
            <person name="Lance K."/>
            <person name="Lara M."/>
            <person name="Lee W."/>
            <person name="Lennon N."/>
            <person name="Letendre F."/>
            <person name="LeVine R."/>
            <person name="Lipovsky A."/>
            <person name="Liu X."/>
            <person name="Liu J."/>
            <person name="Liu S."/>
            <person name="Lokyitsang T."/>
            <person name="Lokyitsang Y."/>
            <person name="Lubonja R."/>
            <person name="Lui A."/>
            <person name="MacDonald P."/>
            <person name="Magnisalis V."/>
            <person name="Maru K."/>
            <person name="Matthews C."/>
            <person name="McCusker W."/>
            <person name="McDonough S."/>
            <person name="Mehta T."/>
            <person name="Meldrim J."/>
            <person name="Meneus L."/>
            <person name="Mihai O."/>
            <person name="Mihalev A."/>
            <person name="Mihova T."/>
            <person name="Mittelman R."/>
            <person name="Mlenga V."/>
            <person name="Montmayeur A."/>
            <person name="Mulrain L."/>
            <person name="Navidi A."/>
            <person name="Naylor J."/>
            <person name="Negash T."/>
            <person name="Nguyen T."/>
            <person name="Nguyen N."/>
            <person name="Nicol R."/>
            <person name="Norbu C."/>
            <person name="Norbu N."/>
            <person name="Novod N."/>
            <person name="O'Neill B."/>
            <person name="Osman S."/>
            <person name="Markiewicz E."/>
            <person name="Oyono O.L."/>
            <person name="Patti C."/>
            <person name="Phunkhang P."/>
            <person name="Pierre F."/>
            <person name="Priest M."/>
            <person name="Raghuraman S."/>
            <person name="Rege F."/>
            <person name="Reyes R."/>
            <person name="Rise C."/>
            <person name="Rogov P."/>
            <person name="Ross K."/>
            <person name="Ryan E."/>
            <person name="Settipalli S."/>
            <person name="Shea T."/>
            <person name="Sherpa N."/>
            <person name="Shi L."/>
            <person name="Shih D."/>
            <person name="Sparrow T."/>
            <person name="Spaulding J."/>
            <person name="Stalker J."/>
            <person name="Stange-Thomann N."/>
            <person name="Stavropoulos S."/>
            <person name="Stone C."/>
            <person name="Strader C."/>
            <person name="Tesfaye S."/>
            <person name="Thomson T."/>
            <person name="Thoulutsang Y."/>
            <person name="Thoulutsang D."/>
            <person name="Topham K."/>
            <person name="Topping I."/>
            <person name="Tsamla T."/>
            <person name="Vassiliev H."/>
            <person name="Vo A."/>
            <person name="Wangchuk T."/>
            <person name="Wangdi T."/>
            <person name="Weiand M."/>
            <person name="Wilkinson J."/>
            <person name="Wilson A."/>
            <person name="Yadav S."/>
            <person name="Young G."/>
            <person name="Yu Q."/>
            <person name="Zembek L."/>
            <person name="Zhong D."/>
            <person name="Zimmer A."/>
            <person name="Zwirko Z."/>
            <person name="Jaffe D.B."/>
            <person name="Alvarez P."/>
            <person name="Brockman W."/>
            <person name="Butler J."/>
            <person name="Chin C."/>
            <person name="Gnerre S."/>
            <person name="Grabherr M."/>
            <person name="Kleber M."/>
            <person name="Mauceli E."/>
            <person name="MacCallum I."/>
        </authorList>
    </citation>
    <scope>NUCLEOTIDE SEQUENCE [LARGE SCALE GENOMIC DNA]</scope>
    <source>
        <strain evidence="3">Rob3c / Tucson 14021-0248.25</strain>
    </source>
</reference>
<accession>B4ID39</accession>
<sequence>MSLRKVTSHVEEPGPPEIPNETEEDWDAEPTVPTYNPNIHCENKPIIRSLQGAPPAARSAFREKERKPIMDIK</sequence>
<proteinExistence type="predicted"/>
<evidence type="ECO:0000256" key="1">
    <source>
        <dbReference type="SAM" id="MobiDB-lite"/>
    </source>
</evidence>
<evidence type="ECO:0000313" key="2">
    <source>
        <dbReference type="EMBL" id="EDW45465.1"/>
    </source>
</evidence>
<dbReference type="STRING" id="7238.B4ID39"/>